<dbReference type="OrthoDB" id="9814738at2"/>
<dbReference type="Proteomes" id="UP000190044">
    <property type="component" value="Unassembled WGS sequence"/>
</dbReference>
<dbReference type="PANTHER" id="PTHR42945:SF9">
    <property type="entry name" value="HISTIDINE BIOSYNTHESIS BIFUNCTIONAL PROTEIN HISIE"/>
    <property type="match status" value="1"/>
</dbReference>
<evidence type="ECO:0000256" key="2">
    <source>
        <dbReference type="ARBA" id="ARBA00004496"/>
    </source>
</evidence>
<evidence type="ECO:0000313" key="13">
    <source>
        <dbReference type="Proteomes" id="UP000190044"/>
    </source>
</evidence>
<comment type="pathway">
    <text evidence="3 11">Amino-acid biosynthesis; L-histidine biosynthesis; L-histidine from 5-phospho-alpha-D-ribose 1-diphosphate: step 2/9.</text>
</comment>
<dbReference type="InterPro" id="IPR021130">
    <property type="entry name" value="PRib-ATP_PPHydrolase-like"/>
</dbReference>
<evidence type="ECO:0000256" key="11">
    <source>
        <dbReference type="HAMAP-Rule" id="MF_01020"/>
    </source>
</evidence>
<dbReference type="CDD" id="cd11534">
    <property type="entry name" value="NTP-PPase_HisIE_like"/>
    <property type="match status" value="1"/>
</dbReference>
<gene>
    <name evidence="11" type="primary">hisE</name>
    <name evidence="12" type="ORF">SAMN06295937_10056</name>
</gene>
<dbReference type="PANTHER" id="PTHR42945">
    <property type="entry name" value="HISTIDINE BIOSYNTHESIS BIFUNCTIONAL PROTEIN"/>
    <property type="match status" value="1"/>
</dbReference>
<dbReference type="RefSeq" id="WP_079637622.1">
    <property type="nucleotide sequence ID" value="NZ_FUYP01000005.1"/>
</dbReference>
<evidence type="ECO:0000256" key="1">
    <source>
        <dbReference type="ARBA" id="ARBA00001460"/>
    </source>
</evidence>
<keyword evidence="13" id="KW-1185">Reference proteome</keyword>
<evidence type="ECO:0000256" key="3">
    <source>
        <dbReference type="ARBA" id="ARBA00005204"/>
    </source>
</evidence>
<comment type="subcellular location">
    <subcellularLocation>
        <location evidence="2 11">Cytoplasm</location>
    </subcellularLocation>
</comment>
<comment type="similarity">
    <text evidence="4 11">Belongs to the PRA-PH family.</text>
</comment>
<evidence type="ECO:0000256" key="7">
    <source>
        <dbReference type="ARBA" id="ARBA00022741"/>
    </source>
</evidence>
<evidence type="ECO:0000256" key="9">
    <source>
        <dbReference type="ARBA" id="ARBA00022840"/>
    </source>
</evidence>
<evidence type="ECO:0000256" key="10">
    <source>
        <dbReference type="ARBA" id="ARBA00023102"/>
    </source>
</evidence>
<keyword evidence="8 11" id="KW-0378">Hydrolase</keyword>
<proteinExistence type="inferred from homology"/>
<dbReference type="EMBL" id="FUYP01000005">
    <property type="protein sequence ID" value="SKB40144.1"/>
    <property type="molecule type" value="Genomic_DNA"/>
</dbReference>
<dbReference type="EC" id="3.6.1.31" evidence="11"/>
<keyword evidence="10 11" id="KW-0368">Histidine biosynthesis</keyword>
<dbReference type="NCBIfam" id="NF001611">
    <property type="entry name" value="PRK00400.1-3"/>
    <property type="match status" value="1"/>
</dbReference>
<keyword evidence="5 11" id="KW-0963">Cytoplasm</keyword>
<evidence type="ECO:0000256" key="4">
    <source>
        <dbReference type="ARBA" id="ARBA00009392"/>
    </source>
</evidence>
<protein>
    <recommendedName>
        <fullName evidence="11">Phosphoribosyl-ATP pyrophosphatase</fullName>
        <shortName evidence="11">PRA-PH</shortName>
        <ecNumber evidence="11">3.6.1.31</ecNumber>
    </recommendedName>
</protein>
<evidence type="ECO:0000256" key="6">
    <source>
        <dbReference type="ARBA" id="ARBA00022605"/>
    </source>
</evidence>
<dbReference type="GO" id="GO:0000105">
    <property type="term" value="P:L-histidine biosynthetic process"/>
    <property type="evidence" value="ECO:0007669"/>
    <property type="project" value="UniProtKB-UniRule"/>
</dbReference>
<dbReference type="NCBIfam" id="TIGR03188">
    <property type="entry name" value="histidine_hisI"/>
    <property type="match status" value="1"/>
</dbReference>
<evidence type="ECO:0000313" key="12">
    <source>
        <dbReference type="EMBL" id="SKB40144.1"/>
    </source>
</evidence>
<evidence type="ECO:0000256" key="5">
    <source>
        <dbReference type="ARBA" id="ARBA00022490"/>
    </source>
</evidence>
<dbReference type="InterPro" id="IPR008179">
    <property type="entry name" value="HisE"/>
</dbReference>
<dbReference type="SUPFAM" id="SSF101386">
    <property type="entry name" value="all-alpha NTP pyrophosphatases"/>
    <property type="match status" value="1"/>
</dbReference>
<dbReference type="Gene3D" id="1.10.287.1080">
    <property type="entry name" value="MazG-like"/>
    <property type="match status" value="1"/>
</dbReference>
<reference evidence="13" key="1">
    <citation type="submission" date="2017-02" db="EMBL/GenBank/DDBJ databases">
        <authorList>
            <person name="Varghese N."/>
            <person name="Submissions S."/>
        </authorList>
    </citation>
    <scope>NUCLEOTIDE SEQUENCE [LARGE SCALE GENOMIC DNA]</scope>
    <source>
        <strain evidence="13">R11H</strain>
    </source>
</reference>
<keyword evidence="9 11" id="KW-0067">ATP-binding</keyword>
<keyword evidence="6 11" id="KW-0028">Amino-acid biosynthesis</keyword>
<name>A0A1T5AYV4_9SPHN</name>
<keyword evidence="7 11" id="KW-0547">Nucleotide-binding</keyword>
<organism evidence="12 13">
    <name type="scientific">Sphingopyxis flava</name>
    <dbReference type="NCBI Taxonomy" id="1507287"/>
    <lineage>
        <taxon>Bacteria</taxon>
        <taxon>Pseudomonadati</taxon>
        <taxon>Pseudomonadota</taxon>
        <taxon>Alphaproteobacteria</taxon>
        <taxon>Sphingomonadales</taxon>
        <taxon>Sphingomonadaceae</taxon>
        <taxon>Sphingopyxis</taxon>
    </lineage>
</organism>
<dbReference type="AlphaFoldDB" id="A0A1T5AYV4"/>
<dbReference type="Pfam" id="PF01503">
    <property type="entry name" value="PRA-PH"/>
    <property type="match status" value="1"/>
</dbReference>
<sequence>MADDIGAAFAQLEAVVRDRLAAGEAGASYVAALAAKGRGKIAQKVGEEATETIIAALTEGDAALTGEAADLIFHLTVLLAERGLGWDAVAAELARRHGTSGLAEKASRQP</sequence>
<comment type="catalytic activity">
    <reaction evidence="1 11">
        <text>1-(5-phospho-beta-D-ribosyl)-ATP + H2O = 1-(5-phospho-beta-D-ribosyl)-5'-AMP + diphosphate + H(+)</text>
        <dbReference type="Rhea" id="RHEA:22828"/>
        <dbReference type="ChEBI" id="CHEBI:15377"/>
        <dbReference type="ChEBI" id="CHEBI:15378"/>
        <dbReference type="ChEBI" id="CHEBI:33019"/>
        <dbReference type="ChEBI" id="CHEBI:59457"/>
        <dbReference type="ChEBI" id="CHEBI:73183"/>
        <dbReference type="EC" id="3.6.1.31"/>
    </reaction>
</comment>
<dbReference type="UniPathway" id="UPA00031">
    <property type="reaction ID" value="UER00007"/>
</dbReference>
<accession>A0A1T5AYV4</accession>
<dbReference type="GO" id="GO:0005737">
    <property type="term" value="C:cytoplasm"/>
    <property type="evidence" value="ECO:0007669"/>
    <property type="project" value="UniProtKB-SubCell"/>
</dbReference>
<dbReference type="GO" id="GO:0005524">
    <property type="term" value="F:ATP binding"/>
    <property type="evidence" value="ECO:0007669"/>
    <property type="project" value="UniProtKB-KW"/>
</dbReference>
<dbReference type="HAMAP" id="MF_01020">
    <property type="entry name" value="HisE"/>
    <property type="match status" value="1"/>
</dbReference>
<dbReference type="GO" id="GO:0004636">
    <property type="term" value="F:phosphoribosyl-ATP diphosphatase activity"/>
    <property type="evidence" value="ECO:0007669"/>
    <property type="project" value="UniProtKB-UniRule"/>
</dbReference>
<evidence type="ECO:0000256" key="8">
    <source>
        <dbReference type="ARBA" id="ARBA00022801"/>
    </source>
</evidence>